<sequence length="216" mass="23311">MVHKYVIAGSMIALANSLSAKVPFFRSTTSLLQVELKTVPTCVPAGFPPPGEQPREGSGNPSKGTSPPSYSSSKNPPPPAKLESRSKDSPPPSYRSSRDAPPPSSSSSGGAWPGLDSNPRQGLKQECLVSDGRNGVKLTKTLVTMEKLCFRAEIRMTCNGQNKWIGLGQMQRDPNFKPAIDAMSYDKFIDCQKVFRSFGISAQSKSDGINQMCQRA</sequence>
<feature type="region of interest" description="Disordered" evidence="1">
    <location>
        <begin position="44"/>
        <end position="119"/>
    </location>
</feature>
<keyword evidence="3" id="KW-1185">Reference proteome</keyword>
<evidence type="ECO:0000256" key="1">
    <source>
        <dbReference type="SAM" id="MobiDB-lite"/>
    </source>
</evidence>
<comment type="caution">
    <text evidence="2">The sequence shown here is derived from an EMBL/GenBank/DDBJ whole genome shotgun (WGS) entry which is preliminary data.</text>
</comment>
<name>A0A7J6MBH4_PERCH</name>
<dbReference type="EMBL" id="JAAPAO010000182">
    <property type="protein sequence ID" value="KAF4668885.1"/>
    <property type="molecule type" value="Genomic_DNA"/>
</dbReference>
<accession>A0A7J6MBH4</accession>
<gene>
    <name evidence="2" type="ORF">FOL47_002842</name>
</gene>
<evidence type="ECO:0000313" key="2">
    <source>
        <dbReference type="EMBL" id="KAF4668885.1"/>
    </source>
</evidence>
<evidence type="ECO:0000313" key="3">
    <source>
        <dbReference type="Proteomes" id="UP000591131"/>
    </source>
</evidence>
<proteinExistence type="predicted"/>
<organism evidence="2 3">
    <name type="scientific">Perkinsus chesapeaki</name>
    <name type="common">Clam parasite</name>
    <name type="synonym">Perkinsus andrewsi</name>
    <dbReference type="NCBI Taxonomy" id="330153"/>
    <lineage>
        <taxon>Eukaryota</taxon>
        <taxon>Sar</taxon>
        <taxon>Alveolata</taxon>
        <taxon>Perkinsozoa</taxon>
        <taxon>Perkinsea</taxon>
        <taxon>Perkinsida</taxon>
        <taxon>Perkinsidae</taxon>
        <taxon>Perkinsus</taxon>
    </lineage>
</organism>
<feature type="compositionally biased region" description="Low complexity" evidence="1">
    <location>
        <begin position="61"/>
        <end position="74"/>
    </location>
</feature>
<dbReference type="AlphaFoldDB" id="A0A7J6MBH4"/>
<protein>
    <submittedName>
        <fullName evidence="2">Uncharacterized protein</fullName>
    </submittedName>
</protein>
<reference evidence="2 3" key="1">
    <citation type="submission" date="2020-04" db="EMBL/GenBank/DDBJ databases">
        <title>Perkinsus chesapeaki whole genome sequence.</title>
        <authorList>
            <person name="Bogema D.R."/>
        </authorList>
    </citation>
    <scope>NUCLEOTIDE SEQUENCE [LARGE SCALE GENOMIC DNA]</scope>
    <source>
        <strain evidence="2">ATCC PRA-425</strain>
    </source>
</reference>
<dbReference type="Proteomes" id="UP000591131">
    <property type="component" value="Unassembled WGS sequence"/>
</dbReference>